<evidence type="ECO:0000256" key="1">
    <source>
        <dbReference type="ARBA" id="ARBA00004613"/>
    </source>
</evidence>
<dbReference type="RefSeq" id="XP_030550546.2">
    <property type="nucleotide sequence ID" value="XM_030694686.2"/>
</dbReference>
<dbReference type="AlphaFoldDB" id="A0A8B8QTL9"/>
<dbReference type="GeneID" id="115755331"/>
<reference evidence="8" key="2">
    <citation type="submission" date="2025-08" db="UniProtKB">
        <authorList>
            <consortium name="RefSeq"/>
        </authorList>
    </citation>
    <scope>IDENTIFICATION</scope>
    <source>
        <tissue evidence="8">Leaf</tissue>
    </source>
</reference>
<proteinExistence type="inferred from homology"/>
<sequence>MARKVSETSRVVLGSMCALMLLSRSCHATDLNLFKHPKTTVQITNGLPGGVDLTVHCKSKNDDLGVQVIHPNSFWSFEFRPNAIILNTLYFCSFAWPGQFRYFDIYVESRDLDKCGKLCMWNIVPDGPCAYNYDRSKYDDCYPWNPSNPASRKRLLPGTLA</sequence>
<keyword evidence="7" id="KW-1185">Reference proteome</keyword>
<protein>
    <recommendedName>
        <fullName evidence="6">S-protein homolog</fullName>
    </recommendedName>
</protein>
<evidence type="ECO:0000256" key="5">
    <source>
        <dbReference type="ARBA" id="ARBA00022729"/>
    </source>
</evidence>
<comment type="similarity">
    <text evidence="2 6">Belongs to the plant self-incompatibility (S1) protein family.</text>
</comment>
<evidence type="ECO:0000313" key="8">
    <source>
        <dbReference type="RefSeq" id="XP_030550546.2"/>
    </source>
</evidence>
<evidence type="ECO:0000313" key="7">
    <source>
        <dbReference type="Proteomes" id="UP000827889"/>
    </source>
</evidence>
<evidence type="ECO:0000256" key="3">
    <source>
        <dbReference type="ARBA" id="ARBA00022471"/>
    </source>
</evidence>
<dbReference type="KEGG" id="rarg:115755331"/>
<evidence type="ECO:0000256" key="4">
    <source>
        <dbReference type="ARBA" id="ARBA00022525"/>
    </source>
</evidence>
<dbReference type="GO" id="GO:0005576">
    <property type="term" value="C:extracellular region"/>
    <property type="evidence" value="ECO:0007669"/>
    <property type="project" value="UniProtKB-SubCell"/>
</dbReference>
<dbReference type="PANTHER" id="PTHR31232:SF43">
    <property type="entry name" value="S-PROTEIN HOMOLOG 29-RELATED"/>
    <property type="match status" value="1"/>
</dbReference>
<gene>
    <name evidence="8" type="primary">LOC115755331</name>
</gene>
<keyword evidence="4 6" id="KW-0964">Secreted</keyword>
<dbReference type="Pfam" id="PF05938">
    <property type="entry name" value="Self-incomp_S1"/>
    <property type="match status" value="1"/>
</dbReference>
<feature type="signal peptide" evidence="6">
    <location>
        <begin position="1"/>
        <end position="28"/>
    </location>
</feature>
<keyword evidence="5 6" id="KW-0732">Signal</keyword>
<reference evidence="7" key="1">
    <citation type="submission" date="2025-05" db="UniProtKB">
        <authorList>
            <consortium name="RefSeq"/>
        </authorList>
    </citation>
    <scope>NUCLEOTIDE SEQUENCE [LARGE SCALE GENOMIC DNA]</scope>
</reference>
<dbReference type="PANTHER" id="PTHR31232">
    <property type="match status" value="1"/>
</dbReference>
<comment type="subcellular location">
    <subcellularLocation>
        <location evidence="1 6">Secreted</location>
    </subcellularLocation>
</comment>
<name>A0A8B8QTL9_9MYRT</name>
<evidence type="ECO:0000256" key="6">
    <source>
        <dbReference type="RuleBase" id="RU367044"/>
    </source>
</evidence>
<evidence type="ECO:0000256" key="2">
    <source>
        <dbReference type="ARBA" id="ARBA00005581"/>
    </source>
</evidence>
<keyword evidence="3 6" id="KW-0713">Self-incompatibility</keyword>
<dbReference type="GO" id="GO:0060320">
    <property type="term" value="P:rejection of self pollen"/>
    <property type="evidence" value="ECO:0007669"/>
    <property type="project" value="UniProtKB-KW"/>
</dbReference>
<accession>A0A8B8QTL9</accession>
<dbReference type="Proteomes" id="UP000827889">
    <property type="component" value="Chromosome 1"/>
</dbReference>
<organism evidence="7 8">
    <name type="scientific">Rhodamnia argentea</name>
    <dbReference type="NCBI Taxonomy" id="178133"/>
    <lineage>
        <taxon>Eukaryota</taxon>
        <taxon>Viridiplantae</taxon>
        <taxon>Streptophyta</taxon>
        <taxon>Embryophyta</taxon>
        <taxon>Tracheophyta</taxon>
        <taxon>Spermatophyta</taxon>
        <taxon>Magnoliopsida</taxon>
        <taxon>eudicotyledons</taxon>
        <taxon>Gunneridae</taxon>
        <taxon>Pentapetalae</taxon>
        <taxon>rosids</taxon>
        <taxon>malvids</taxon>
        <taxon>Myrtales</taxon>
        <taxon>Myrtaceae</taxon>
        <taxon>Myrtoideae</taxon>
        <taxon>Myrteae</taxon>
        <taxon>Australasian group</taxon>
        <taxon>Rhodamnia</taxon>
    </lineage>
</organism>
<feature type="chain" id="PRO_5044972196" description="S-protein homolog" evidence="6">
    <location>
        <begin position="29"/>
        <end position="161"/>
    </location>
</feature>
<dbReference type="InterPro" id="IPR010264">
    <property type="entry name" value="Self-incomp_S1"/>
</dbReference>